<name>A0AA87USZ3_9MICO</name>
<dbReference type="Proteomes" id="UP000321749">
    <property type="component" value="Unassembled WGS sequence"/>
</dbReference>
<reference evidence="6 7" key="1">
    <citation type="submission" date="2019-07" db="EMBL/GenBank/DDBJ databases">
        <title>Whole genome shotgun sequence of Agrococcus baldri NBRC 103055.</title>
        <authorList>
            <person name="Hosoyama A."/>
            <person name="Uohara A."/>
            <person name="Ohji S."/>
            <person name="Ichikawa N."/>
        </authorList>
    </citation>
    <scope>NUCLEOTIDE SEQUENCE [LARGE SCALE GENOMIC DNA]</scope>
    <source>
        <strain evidence="6 7">NBRC 103055</strain>
    </source>
</reference>
<feature type="transmembrane region" description="Helical" evidence="5">
    <location>
        <begin position="70"/>
        <end position="90"/>
    </location>
</feature>
<evidence type="ECO:0008006" key="8">
    <source>
        <dbReference type="Google" id="ProtNLM"/>
    </source>
</evidence>
<evidence type="ECO:0000256" key="3">
    <source>
        <dbReference type="ARBA" id="ARBA00022989"/>
    </source>
</evidence>
<evidence type="ECO:0000256" key="4">
    <source>
        <dbReference type="ARBA" id="ARBA00023136"/>
    </source>
</evidence>
<feature type="transmembrane region" description="Helical" evidence="5">
    <location>
        <begin position="159"/>
        <end position="177"/>
    </location>
</feature>
<keyword evidence="4 5" id="KW-0472">Membrane</keyword>
<feature type="transmembrane region" description="Helical" evidence="5">
    <location>
        <begin position="20"/>
        <end position="39"/>
    </location>
</feature>
<protein>
    <recommendedName>
        <fullName evidence="8">Magnesium transporter NIPA</fullName>
    </recommendedName>
</protein>
<sequence>MLFTALDDLAAEISLTPMQALGIPVALVGAIFLSVGTQFQHRGVGHFEGGDQRGAHLGGSALMRLLKNPAWVIGTLLLGLAIMLQLGALALAPLIVVQPLGAVALVVTAILNSRLASIRLDHRTIRAIVTCLVGIGIFVTVAAIFAIERPIQNQQLLTVLSLLVVALVALGIVWWVFRARASAIFYIVAAGVLYGFVVTLSKIVINRIISGNFDWLTIVCGVAMLVAMLVGSYAVQLAHASGPPDLVIAGLTVVDPLVAVLIGVTVLGEAAETPPWAIIVFAAAGALAVWGVFQLARHHPQIRSTASSEETND</sequence>
<keyword evidence="3 5" id="KW-1133">Transmembrane helix</keyword>
<dbReference type="Pfam" id="PF05653">
    <property type="entry name" value="Mg_trans_NIPA"/>
    <property type="match status" value="1"/>
</dbReference>
<evidence type="ECO:0000256" key="2">
    <source>
        <dbReference type="ARBA" id="ARBA00022692"/>
    </source>
</evidence>
<keyword evidence="2 5" id="KW-0812">Transmembrane</keyword>
<organism evidence="6 7">
    <name type="scientific">Agrococcus baldri</name>
    <dbReference type="NCBI Taxonomy" id="153730"/>
    <lineage>
        <taxon>Bacteria</taxon>
        <taxon>Bacillati</taxon>
        <taxon>Actinomycetota</taxon>
        <taxon>Actinomycetes</taxon>
        <taxon>Micrococcales</taxon>
        <taxon>Microbacteriaceae</taxon>
        <taxon>Agrococcus</taxon>
    </lineage>
</organism>
<accession>A0AA87USZ3</accession>
<dbReference type="GO" id="GO:0016020">
    <property type="term" value="C:membrane"/>
    <property type="evidence" value="ECO:0007669"/>
    <property type="project" value="UniProtKB-SubCell"/>
</dbReference>
<feature type="transmembrane region" description="Helical" evidence="5">
    <location>
        <begin position="274"/>
        <end position="293"/>
    </location>
</feature>
<feature type="transmembrane region" description="Helical" evidence="5">
    <location>
        <begin position="127"/>
        <end position="147"/>
    </location>
</feature>
<dbReference type="RefSeq" id="WP_318279331.1">
    <property type="nucleotide sequence ID" value="NZ_BJUU01000029.1"/>
</dbReference>
<dbReference type="EMBL" id="BJUU01000029">
    <property type="protein sequence ID" value="GEK81511.1"/>
    <property type="molecule type" value="Genomic_DNA"/>
</dbReference>
<feature type="transmembrane region" description="Helical" evidence="5">
    <location>
        <begin position="215"/>
        <end position="235"/>
    </location>
</feature>
<evidence type="ECO:0000313" key="6">
    <source>
        <dbReference type="EMBL" id="GEK81511.1"/>
    </source>
</evidence>
<dbReference type="AlphaFoldDB" id="A0AA87USZ3"/>
<dbReference type="GO" id="GO:0015095">
    <property type="term" value="F:magnesium ion transmembrane transporter activity"/>
    <property type="evidence" value="ECO:0007669"/>
    <property type="project" value="InterPro"/>
</dbReference>
<comment type="subcellular location">
    <subcellularLocation>
        <location evidence="1">Membrane</location>
        <topology evidence="1">Multi-pass membrane protein</topology>
    </subcellularLocation>
</comment>
<evidence type="ECO:0000313" key="7">
    <source>
        <dbReference type="Proteomes" id="UP000321749"/>
    </source>
</evidence>
<dbReference type="PANTHER" id="PTHR40761">
    <property type="entry name" value="CONSERVED INTEGRAL MEMBRANE ALANINE VALINE AND LEUCINE RICH PROTEIN-RELATED"/>
    <property type="match status" value="1"/>
</dbReference>
<gene>
    <name evidence="6" type="ORF">ABA31_28620</name>
</gene>
<dbReference type="PANTHER" id="PTHR40761:SF1">
    <property type="entry name" value="CONSERVED INTEGRAL MEMBRANE ALANINE VALINE AND LEUCINE RICH PROTEIN-RELATED"/>
    <property type="match status" value="1"/>
</dbReference>
<evidence type="ECO:0000256" key="5">
    <source>
        <dbReference type="SAM" id="Phobius"/>
    </source>
</evidence>
<evidence type="ECO:0000256" key="1">
    <source>
        <dbReference type="ARBA" id="ARBA00004141"/>
    </source>
</evidence>
<proteinExistence type="predicted"/>
<feature type="transmembrane region" description="Helical" evidence="5">
    <location>
        <begin position="96"/>
        <end position="115"/>
    </location>
</feature>
<keyword evidence="7" id="KW-1185">Reference proteome</keyword>
<feature type="transmembrane region" description="Helical" evidence="5">
    <location>
        <begin position="184"/>
        <end position="209"/>
    </location>
</feature>
<dbReference type="NCBIfam" id="NF038012">
    <property type="entry name" value="DMT_1"/>
    <property type="match status" value="1"/>
</dbReference>
<dbReference type="InterPro" id="IPR008521">
    <property type="entry name" value="Mg_trans_NIPA"/>
</dbReference>
<comment type="caution">
    <text evidence="6">The sequence shown here is derived from an EMBL/GenBank/DDBJ whole genome shotgun (WGS) entry which is preliminary data.</text>
</comment>
<feature type="transmembrane region" description="Helical" evidence="5">
    <location>
        <begin position="247"/>
        <end position="268"/>
    </location>
</feature>